<dbReference type="InterPro" id="IPR000409">
    <property type="entry name" value="BEACH_dom"/>
</dbReference>
<dbReference type="Pfam" id="PF13385">
    <property type="entry name" value="Laminin_G_3"/>
    <property type="match status" value="1"/>
</dbReference>
<dbReference type="InterPro" id="IPR001680">
    <property type="entry name" value="WD40_rpt"/>
</dbReference>
<keyword evidence="7" id="KW-1185">Reference proteome</keyword>
<dbReference type="SUPFAM" id="SSF49899">
    <property type="entry name" value="Concanavalin A-like lectins/glucanases"/>
    <property type="match status" value="1"/>
</dbReference>
<feature type="compositionally biased region" description="Polar residues" evidence="4">
    <location>
        <begin position="692"/>
        <end position="702"/>
    </location>
</feature>
<dbReference type="PROSITE" id="PS50197">
    <property type="entry name" value="BEACH"/>
    <property type="match status" value="1"/>
</dbReference>
<dbReference type="InterPro" id="IPR036372">
    <property type="entry name" value="BEACH_dom_sf"/>
</dbReference>
<dbReference type="EMBL" id="JANBPK010000775">
    <property type="protein sequence ID" value="KAJ2932303.1"/>
    <property type="molecule type" value="Genomic_DNA"/>
</dbReference>
<evidence type="ECO:0000259" key="5">
    <source>
        <dbReference type="PROSITE" id="PS50197"/>
    </source>
</evidence>
<dbReference type="PROSITE" id="PS50294">
    <property type="entry name" value="WD_REPEATS_REGION"/>
    <property type="match status" value="1"/>
</dbReference>
<feature type="region of interest" description="Disordered" evidence="4">
    <location>
        <begin position="18"/>
        <end position="37"/>
    </location>
</feature>
<dbReference type="InterPro" id="IPR056252">
    <property type="entry name" value="Alfy-like_Arm-like"/>
</dbReference>
<name>A0A9W8MKE5_9AGAR</name>
<dbReference type="SMART" id="SM00320">
    <property type="entry name" value="WD40"/>
    <property type="match status" value="3"/>
</dbReference>
<evidence type="ECO:0000256" key="4">
    <source>
        <dbReference type="SAM" id="MobiDB-lite"/>
    </source>
</evidence>
<dbReference type="PANTHER" id="PTHR46108:SF4">
    <property type="entry name" value="BLUE CHEESE"/>
    <property type="match status" value="1"/>
</dbReference>
<evidence type="ECO:0000313" key="7">
    <source>
        <dbReference type="Proteomes" id="UP001140091"/>
    </source>
</evidence>
<feature type="domain" description="BEACH" evidence="5">
    <location>
        <begin position="1199"/>
        <end position="1499"/>
    </location>
</feature>
<feature type="repeat" description="WD" evidence="3">
    <location>
        <begin position="1636"/>
        <end position="1677"/>
    </location>
</feature>
<sequence>MFTNLLSPLKARFDQLSPRTPSQAFLDAPSPQDDVQSPEDFARDVLVQLMRNSVENLKMADTQGVKGEILSEIQRIMQQDSFTKDVFREMDGFLVLMSVLSTIQDKSPTMAEANTPTVQVEGQEDIHCARLVFTVLSEAMKGNSENEEFFRSRVGYESLSFALKSALSDSSTVDETLGFLLALAMSDFSLEPYFITLRSIPDLNAEVDEAVSNAQSKLKTIVRPEPLGILWNAAIDLPYTPPRLDSASSSSSIRYGLYKLFEGLFHVNHRNQGVLASLNLVRTLFPRFCDSRNNPNVLERERHALQKLLRRLLEMGSTTEEARKILQRAVVKNGEEESLDPEMLDLVRFGMKSRWSEHFSLESPAALVAHDESSKGLPISGFTFMTWVYLSGYPVGGPCTLFSATLGNRRLISLCVRPDGKVQLCSSSEQDKPFVSTAGLRKNRWVHLTLVHYPHRGTNPSIRLFFDGVLQDMLNWQYPKGESTAQRMLYSIGSSDSTEGKLSWSLASAYLLSMPIGEDVPRFIHHLGPRYSGNFQDPGLVRFLTYEASTSLNMFLTSVSSKHYANPLSPSATSPIQQQNPGSQPMSIAAALGAIAASSSNSSLHQATNAAVPGTPQNEPYIPASKQSIIQSGMMKVVKNGVGIPDSHIVFSFSAADCTSGGVGVGIPLRGQLKVKAKAAAAAAAGARPISKTPSSSLSLNFHQRDMSGSSTLSSSSPELGGEFTKRKADEVEVVGDVFVVKAACLDSALWKIGGAAVALKLVQLAKTPHELSRSLGILVDGLRNNWQNSEDMERLRGYEILGDMLRSKAAIINLTAFEMLFEFLGVNFSSSEHSTVVNVVGYRVIALDFDLWSRAKKEIQQVYLEHFITLLKTSRYKTFNAKQRLSKMSVVRKLLFALQADWYHGELVNNLMEVLNVTVEMMFSKEDTIKPLVSYLAANLHEGPISGAASPHSVMSRFEVRNSQGKAEQVLTVLVSILSNQTLYTKFITALPVTRICILLLGDNPTPFVAFRILQLINICIRYTSSFSRKFELISGWSVMKTVLPGAWSFEVNEAGFDILLGRFDVTADPDSYTVVTCQGITPTLLAALQHCLGVASARAHLSDEEAEASHLTRDTETTVEAMLERMMKLHSSSATFRELFRSQQTTQSFVDAYKNFVNKLKAAASINQWATRILEKLSHLGLALALDNAVAGGQKREILDVLQTADGLLNPASPTPGIDPNLIADTRSVRERFASARFSMQVGERTVIKTMTRMAEWRKTIQVSERKRLRKSILDLREHRRQFTYLSILNQISGRTPSDATQYPIFPWALADYKSNTLDFNSPETFREYASYFSGIITFSPSQSYSLTKPMGALTPGRPEDPRGDVRELIPEFFTCPEFLENYQNLDFGVLQQTGEKINDVKLPPWARDDPLLFIVMNRRALESAYVSEHLPQWIDLIWGCKQRDVDSLNVFHPLSYEGSIDLDKIKDDLEREATVGIIHNFGQTPRKLFNTPHPERLNHGLSTLPIGILHGIEEDPHLLSQNERCFKDLGPDSAIRQFVVDAYGDKLIPCPEDSLVIPLHPYEQITWGRGTSELRVLVDNKIVQVIENASTTCAAFADAHNLVTGASDYTVRLWKVLRAQNASDLRVGLSHIMRIHTNEVLCVTSSRTWSLVVSGSKDGSAALWDLNRGTYVRSIWHGKPDGPEDDNMAVTLAAINEPMGYIATCSRLKLCLHTVNARLIATLDLTTTPSFTPLVPSITSLAFHERDYSQLGVLATGSPDGTITLRTWTADGTPVGEKAQWEFLVIRTMKAKPARNGRPVCITALKFSGESLFHGEETGKSFSWTLPD</sequence>
<dbReference type="SUPFAM" id="SSF81837">
    <property type="entry name" value="BEACH domain"/>
    <property type="match status" value="1"/>
</dbReference>
<evidence type="ECO:0000256" key="2">
    <source>
        <dbReference type="ARBA" id="ARBA00022737"/>
    </source>
</evidence>
<feature type="compositionally biased region" description="Low complexity" evidence="4">
    <location>
        <begin position="708"/>
        <end position="717"/>
    </location>
</feature>
<dbReference type="InterPro" id="IPR051944">
    <property type="entry name" value="BEACH_domain_protein"/>
</dbReference>
<dbReference type="InterPro" id="IPR036322">
    <property type="entry name" value="WD40_repeat_dom_sf"/>
</dbReference>
<feature type="non-terminal residue" evidence="6">
    <location>
        <position position="1831"/>
    </location>
</feature>
<dbReference type="Gene3D" id="1.10.1540.10">
    <property type="entry name" value="BEACH domain"/>
    <property type="match status" value="2"/>
</dbReference>
<dbReference type="SMART" id="SM01026">
    <property type="entry name" value="Beach"/>
    <property type="match status" value="1"/>
</dbReference>
<dbReference type="Gene3D" id="2.130.10.10">
    <property type="entry name" value="YVTN repeat-like/Quinoprotein amine dehydrogenase"/>
    <property type="match status" value="1"/>
</dbReference>
<dbReference type="InterPro" id="IPR013320">
    <property type="entry name" value="ConA-like_dom_sf"/>
</dbReference>
<comment type="caution">
    <text evidence="6">The sequence shown here is derived from an EMBL/GenBank/DDBJ whole genome shotgun (WGS) entry which is preliminary data.</text>
</comment>
<evidence type="ECO:0000256" key="1">
    <source>
        <dbReference type="ARBA" id="ARBA00022574"/>
    </source>
</evidence>
<dbReference type="Proteomes" id="UP001140091">
    <property type="component" value="Unassembled WGS sequence"/>
</dbReference>
<protein>
    <recommendedName>
        <fullName evidence="5">BEACH domain-containing protein</fullName>
    </recommendedName>
</protein>
<organism evidence="6 7">
    <name type="scientific">Candolleomyces eurysporus</name>
    <dbReference type="NCBI Taxonomy" id="2828524"/>
    <lineage>
        <taxon>Eukaryota</taxon>
        <taxon>Fungi</taxon>
        <taxon>Dikarya</taxon>
        <taxon>Basidiomycota</taxon>
        <taxon>Agaricomycotina</taxon>
        <taxon>Agaricomycetes</taxon>
        <taxon>Agaricomycetidae</taxon>
        <taxon>Agaricales</taxon>
        <taxon>Agaricineae</taxon>
        <taxon>Psathyrellaceae</taxon>
        <taxon>Candolleomyces</taxon>
    </lineage>
</organism>
<feature type="region of interest" description="Disordered" evidence="4">
    <location>
        <begin position="690"/>
        <end position="722"/>
    </location>
</feature>
<dbReference type="PROSITE" id="PS00678">
    <property type="entry name" value="WD_REPEATS_1"/>
    <property type="match status" value="1"/>
</dbReference>
<dbReference type="PANTHER" id="PTHR46108">
    <property type="entry name" value="BLUE CHEESE"/>
    <property type="match status" value="1"/>
</dbReference>
<dbReference type="Pfam" id="PF00400">
    <property type="entry name" value="WD40"/>
    <property type="match status" value="1"/>
</dbReference>
<dbReference type="OrthoDB" id="26681at2759"/>
<dbReference type="Pfam" id="PF02138">
    <property type="entry name" value="Beach"/>
    <property type="match status" value="2"/>
</dbReference>
<dbReference type="Gene3D" id="2.60.120.200">
    <property type="match status" value="1"/>
</dbReference>
<reference evidence="6" key="1">
    <citation type="submission" date="2022-06" db="EMBL/GenBank/DDBJ databases">
        <title>Genome Sequence of Candolleomyces eurysporus.</title>
        <authorList>
            <person name="Buettner E."/>
        </authorList>
    </citation>
    <scope>NUCLEOTIDE SEQUENCE</scope>
    <source>
        <strain evidence="6">VTCC 930004</strain>
    </source>
</reference>
<dbReference type="InterPro" id="IPR015943">
    <property type="entry name" value="WD40/YVTN_repeat-like_dom_sf"/>
</dbReference>
<gene>
    <name evidence="6" type="ORF">H1R20_g4775</name>
</gene>
<dbReference type="InterPro" id="IPR019775">
    <property type="entry name" value="WD40_repeat_CS"/>
</dbReference>
<proteinExistence type="predicted"/>
<keyword evidence="2" id="KW-0677">Repeat</keyword>
<keyword evidence="1 3" id="KW-0853">WD repeat</keyword>
<dbReference type="PROSITE" id="PS50082">
    <property type="entry name" value="WD_REPEATS_2"/>
    <property type="match status" value="1"/>
</dbReference>
<dbReference type="Pfam" id="PF23295">
    <property type="entry name" value="Arm_4"/>
    <property type="match status" value="1"/>
</dbReference>
<evidence type="ECO:0000313" key="6">
    <source>
        <dbReference type="EMBL" id="KAJ2932303.1"/>
    </source>
</evidence>
<dbReference type="SUPFAM" id="SSF50978">
    <property type="entry name" value="WD40 repeat-like"/>
    <property type="match status" value="1"/>
</dbReference>
<dbReference type="CDD" id="cd06071">
    <property type="entry name" value="Beach"/>
    <property type="match status" value="1"/>
</dbReference>
<accession>A0A9W8MKE5</accession>
<evidence type="ECO:0000256" key="3">
    <source>
        <dbReference type="PROSITE-ProRule" id="PRU00221"/>
    </source>
</evidence>